<dbReference type="EMBL" id="AP008981">
    <property type="protein sequence ID" value="BAG39535.1"/>
    <property type="molecule type" value="Genomic_DNA"/>
</dbReference>
<dbReference type="HOGENOM" id="CLU_1439742_0_0_5"/>
<protein>
    <recommendedName>
        <fullName evidence="3">DUF2497 domain-containing protein</fullName>
    </recommendedName>
</protein>
<name>B3CQN6_ORITI</name>
<evidence type="ECO:0000313" key="2">
    <source>
        <dbReference type="Proteomes" id="UP000001033"/>
    </source>
</evidence>
<dbReference type="KEGG" id="ott:OTT_0077"/>
<sequence length="190" mass="21629">MFMTKLHKENEDYNEHTNQSIEEILNSIKNTINYDIVNTDSLNNNNAIDNNEDDDDILILTEIISIPNQNKQVNINTSQLSSSNIVKSHLPNITADVVNLIPESTSTKIESKEQKSPKKVHNNINKQNQNTSICSNQTIEDIVIELLKPKLSEWLDNHLSDLVKSIIEPIVAKEVMQQLSKTNQSNKQRN</sequence>
<dbReference type="Pfam" id="PF10691">
    <property type="entry name" value="DUF2497"/>
    <property type="match status" value="1"/>
</dbReference>
<accession>B3CQN6</accession>
<dbReference type="Proteomes" id="UP000001033">
    <property type="component" value="Chromosome"/>
</dbReference>
<evidence type="ECO:0008006" key="3">
    <source>
        <dbReference type="Google" id="ProtNLM"/>
    </source>
</evidence>
<reference evidence="2" key="1">
    <citation type="journal article" date="2008" name="DNA Res.">
        <title>The whole-genome sequencing of the obligate intracellular bacterium Orientia tsutsugamushi revealed massive gene amplification during reductive genome evolution.</title>
        <authorList>
            <person name="Nakayama K."/>
            <person name="Yamashita A."/>
            <person name="Kurokawa K."/>
            <person name="Morimoto T."/>
            <person name="Ogawa M."/>
            <person name="Fukuhara M."/>
            <person name="Urakami H."/>
            <person name="Ohnishi M."/>
            <person name="Uchiyama I."/>
            <person name="Ogura Y."/>
            <person name="Ooka T."/>
            <person name="Oshima K."/>
            <person name="Tamura A."/>
            <person name="Hattori M."/>
            <person name="Hayashi T."/>
        </authorList>
    </citation>
    <scope>NUCLEOTIDE SEQUENCE [LARGE SCALE GENOMIC DNA]</scope>
    <source>
        <strain evidence="2">Ikeda</strain>
    </source>
</reference>
<dbReference type="AlphaFoldDB" id="B3CQN6"/>
<proteinExistence type="predicted"/>
<organism evidence="1 2">
    <name type="scientific">Orientia tsutsugamushi (strain Ikeda)</name>
    <name type="common">Rickettsia tsutsugamushi</name>
    <dbReference type="NCBI Taxonomy" id="334380"/>
    <lineage>
        <taxon>Bacteria</taxon>
        <taxon>Pseudomonadati</taxon>
        <taxon>Pseudomonadota</taxon>
        <taxon>Alphaproteobacteria</taxon>
        <taxon>Rickettsiales</taxon>
        <taxon>Rickettsiaceae</taxon>
        <taxon>Rickettsieae</taxon>
        <taxon>Orientia</taxon>
    </lineage>
</organism>
<gene>
    <name evidence="1" type="ordered locus">OTT_0077</name>
</gene>
<evidence type="ECO:0000313" key="1">
    <source>
        <dbReference type="EMBL" id="BAG39535.1"/>
    </source>
</evidence>
<dbReference type="InterPro" id="IPR019632">
    <property type="entry name" value="DUF2497"/>
</dbReference>